<evidence type="ECO:0000256" key="1">
    <source>
        <dbReference type="SAM" id="Coils"/>
    </source>
</evidence>
<keyword evidence="3" id="KW-1133">Transmembrane helix</keyword>
<accession>A0AB38A6V1</accession>
<keyword evidence="3" id="KW-0472">Membrane</keyword>
<organism evidence="4 5">
    <name type="scientific">Atopobium minutum</name>
    <dbReference type="NCBI Taxonomy" id="1381"/>
    <lineage>
        <taxon>Bacteria</taxon>
        <taxon>Bacillati</taxon>
        <taxon>Actinomycetota</taxon>
        <taxon>Coriobacteriia</taxon>
        <taxon>Coriobacteriales</taxon>
        <taxon>Atopobiaceae</taxon>
        <taxon>Atopobium</taxon>
    </lineage>
</organism>
<protein>
    <submittedName>
        <fullName evidence="4">Septum formation initiator</fullName>
    </submittedName>
</protein>
<keyword evidence="3" id="KW-0812">Transmembrane</keyword>
<evidence type="ECO:0000256" key="2">
    <source>
        <dbReference type="SAM" id="MobiDB-lite"/>
    </source>
</evidence>
<reference evidence="4 5" key="1">
    <citation type="submission" date="2016-10" db="EMBL/GenBank/DDBJ databases">
        <authorList>
            <person name="Varghese N."/>
            <person name="Submissions S."/>
        </authorList>
    </citation>
    <scope>NUCLEOTIDE SEQUENCE [LARGE SCALE GENOMIC DNA]</scope>
    <source>
        <strain evidence="4 5">DSM 20586</strain>
    </source>
</reference>
<sequence length="172" mass="19377">MTQERAKVSSDGGRIHAEKRAVRRQEKPSTKLQQLAVWRSKLGNHRGVLVVLGAILLVIISLYAPVRAWYSAHRDAELYTKQLQKLQEDNAALQDNVTRLQSKEGIEDEARKRGYVEQGETSVTINGMTDDSAEAKADASKNSLDGVSTDDPWYIKVFDTVFFYQPPKVSER</sequence>
<feature type="region of interest" description="Disordered" evidence="2">
    <location>
        <begin position="1"/>
        <end position="26"/>
    </location>
</feature>
<comment type="caution">
    <text evidence="4">The sequence shown here is derived from an EMBL/GenBank/DDBJ whole genome shotgun (WGS) entry which is preliminary data.</text>
</comment>
<feature type="coiled-coil region" evidence="1">
    <location>
        <begin position="76"/>
        <end position="103"/>
    </location>
</feature>
<dbReference type="AlphaFoldDB" id="A0AB38A6V1"/>
<dbReference type="InterPro" id="IPR007060">
    <property type="entry name" value="FtsL/DivIC"/>
</dbReference>
<feature type="region of interest" description="Disordered" evidence="2">
    <location>
        <begin position="126"/>
        <end position="148"/>
    </location>
</feature>
<dbReference type="Pfam" id="PF04977">
    <property type="entry name" value="DivIC"/>
    <property type="match status" value="1"/>
</dbReference>
<proteinExistence type="predicted"/>
<gene>
    <name evidence="4" type="ORF">SAMN04489746_0993</name>
</gene>
<evidence type="ECO:0000313" key="5">
    <source>
        <dbReference type="Proteomes" id="UP000183687"/>
    </source>
</evidence>
<name>A0AB38A6V1_9ACTN</name>
<dbReference type="Proteomes" id="UP000183687">
    <property type="component" value="Unassembled WGS sequence"/>
</dbReference>
<feature type="transmembrane region" description="Helical" evidence="3">
    <location>
        <begin position="48"/>
        <end position="70"/>
    </location>
</feature>
<dbReference type="EMBL" id="FNSH01000001">
    <property type="protein sequence ID" value="SEB74684.1"/>
    <property type="molecule type" value="Genomic_DNA"/>
</dbReference>
<keyword evidence="1" id="KW-0175">Coiled coil</keyword>
<evidence type="ECO:0000313" key="4">
    <source>
        <dbReference type="EMBL" id="SEB74684.1"/>
    </source>
</evidence>
<evidence type="ECO:0000256" key="3">
    <source>
        <dbReference type="SAM" id="Phobius"/>
    </source>
</evidence>